<proteinExistence type="predicted"/>
<keyword evidence="3" id="KW-1185">Reference proteome</keyword>
<dbReference type="AlphaFoldDB" id="A0A1Z4LZD1"/>
<accession>A0A1Z4LZD1</accession>
<organism evidence="2 3">
    <name type="scientific">Calothrix parasitica NIES-267</name>
    <dbReference type="NCBI Taxonomy" id="1973488"/>
    <lineage>
        <taxon>Bacteria</taxon>
        <taxon>Bacillati</taxon>
        <taxon>Cyanobacteriota</taxon>
        <taxon>Cyanophyceae</taxon>
        <taxon>Nostocales</taxon>
        <taxon>Calotrichaceae</taxon>
        <taxon>Calothrix</taxon>
    </lineage>
</organism>
<reference evidence="2 3" key="1">
    <citation type="submission" date="2017-06" db="EMBL/GenBank/DDBJ databases">
        <title>Genome sequencing of cyanobaciteial culture collection at National Institute for Environmental Studies (NIES).</title>
        <authorList>
            <person name="Hirose Y."/>
            <person name="Shimura Y."/>
            <person name="Fujisawa T."/>
            <person name="Nakamura Y."/>
            <person name="Kawachi M."/>
        </authorList>
    </citation>
    <scope>NUCLEOTIDE SEQUENCE [LARGE SCALE GENOMIC DNA]</scope>
    <source>
        <strain evidence="2 3">NIES-267</strain>
    </source>
</reference>
<evidence type="ECO:0000313" key="3">
    <source>
        <dbReference type="Proteomes" id="UP000218418"/>
    </source>
</evidence>
<protein>
    <submittedName>
        <fullName evidence="2">Uncharacterized protein</fullName>
    </submittedName>
</protein>
<dbReference type="EMBL" id="AP018227">
    <property type="protein sequence ID" value="BAY86583.1"/>
    <property type="molecule type" value="Genomic_DNA"/>
</dbReference>
<dbReference type="OrthoDB" id="502754at2"/>
<dbReference type="Proteomes" id="UP000218418">
    <property type="component" value="Chromosome"/>
</dbReference>
<sequence length="545" mass="60944">MNANSSLQSNTGLPLRSPQDVDLASFNSIQSPDYKQGKPIEDMKRLFNKQVVVDNDTLIDAQTIKVPGFIGIADEEIITNFEEELVSGHEDIVQFLDKYGLLICTYQYNKDRYGKEIDLRREPQSYSEINDLMEIFIKNEGHHSGAILPAVRDTGNKAFASFNEPDGYHLGLYGQKGFVAVAQNLVFPEFITPQQQRGYIDSITCWMALMNPFVKFSENDFNGGDPTRVIDRASLKEFLKNCALASLGDESAIAFLNDAGNKAYCAEFVYIGLNTPVYPFNLQGLTSLLNDEAKAKEILVFQEKQNRRQENILSNRSANPEFQAFNIQMPVVPSDLPPLDVIMANNGVNIDPSSIPFPAFTLSQVLRRAFRTLLPRHNNVNDPITIQAQVKLFGYLEPLILKQLGLDNNGETSEEETATRVEKVKAVQQFITLIKSQLQQNYNNYAELDSVVDQIMEQADELVTASDAKYFVPPRIYVDLGQNDGDGNLPKGWGFKLNTVGTLIYRGVFSSAAVTTPQPPIPEPTPEIPETPPESNPPREKSQMQ</sequence>
<feature type="region of interest" description="Disordered" evidence="1">
    <location>
        <begin position="514"/>
        <end position="545"/>
    </location>
</feature>
<evidence type="ECO:0000256" key="1">
    <source>
        <dbReference type="SAM" id="MobiDB-lite"/>
    </source>
</evidence>
<feature type="compositionally biased region" description="Pro residues" evidence="1">
    <location>
        <begin position="517"/>
        <end position="536"/>
    </location>
</feature>
<name>A0A1Z4LZD1_9CYAN</name>
<evidence type="ECO:0000313" key="2">
    <source>
        <dbReference type="EMBL" id="BAY86583.1"/>
    </source>
</evidence>
<gene>
    <name evidence="2" type="ORF">NIES267_60930</name>
</gene>